<gene>
    <name evidence="4" type="ORF">CF651_20280</name>
</gene>
<dbReference type="InterPro" id="IPR034660">
    <property type="entry name" value="DinB/YfiT-like"/>
</dbReference>
<dbReference type="RefSeq" id="WP_094016700.1">
    <property type="nucleotide sequence ID" value="NZ_NMQW01000030.1"/>
</dbReference>
<reference evidence="4 5" key="1">
    <citation type="submission" date="2017-07" db="EMBL/GenBank/DDBJ databases">
        <title>Genome sequencing and assembly of Paenibacillus rigui.</title>
        <authorList>
            <person name="Mayilraj S."/>
        </authorList>
    </citation>
    <scope>NUCLEOTIDE SEQUENCE [LARGE SCALE GENOMIC DNA]</scope>
    <source>
        <strain evidence="4 5">JCM 16352</strain>
    </source>
</reference>
<dbReference type="PANTHER" id="PTHR37302:SF1">
    <property type="entry name" value="PROTEIN DINB"/>
    <property type="match status" value="1"/>
</dbReference>
<dbReference type="Proteomes" id="UP000215509">
    <property type="component" value="Unassembled WGS sequence"/>
</dbReference>
<sequence>MNQAVEMYYYHVWANQTLMNRLKELPREVYEQQVRSVFPTIAKGMAHIYLTDLSWFDIATGKSMTEAMSDSRALTEEVESQSLEQLECLYRQLAERFKAFLSEQDDLDKTMVIDNPYAGVRDTRLSELLLQIVNHGTYHRGNITAMLRQMGHASVMTEYALFWYQGEHAAQ</sequence>
<dbReference type="GO" id="GO:0046872">
    <property type="term" value="F:metal ion binding"/>
    <property type="evidence" value="ECO:0007669"/>
    <property type="project" value="UniProtKB-KW"/>
</dbReference>
<keyword evidence="2 3" id="KW-0479">Metal-binding</keyword>
<evidence type="ECO:0000313" key="4">
    <source>
        <dbReference type="EMBL" id="OXM84494.1"/>
    </source>
</evidence>
<proteinExistence type="inferred from homology"/>
<feature type="binding site" evidence="3">
    <location>
        <position position="139"/>
    </location>
    <ligand>
        <name>a divalent metal cation</name>
        <dbReference type="ChEBI" id="CHEBI:60240"/>
    </ligand>
</feature>
<feature type="binding site" evidence="3">
    <location>
        <position position="135"/>
    </location>
    <ligand>
        <name>a divalent metal cation</name>
        <dbReference type="ChEBI" id="CHEBI:60240"/>
    </ligand>
</feature>
<dbReference type="AlphaFoldDB" id="A0A229UME6"/>
<evidence type="ECO:0000256" key="3">
    <source>
        <dbReference type="PIRSR" id="PIRSR607837-1"/>
    </source>
</evidence>
<dbReference type="InterPro" id="IPR007837">
    <property type="entry name" value="DinB"/>
</dbReference>
<evidence type="ECO:0000256" key="2">
    <source>
        <dbReference type="ARBA" id="ARBA00022723"/>
    </source>
</evidence>
<dbReference type="Gene3D" id="1.20.120.450">
    <property type="entry name" value="dinb family like domain"/>
    <property type="match status" value="1"/>
</dbReference>
<dbReference type="Pfam" id="PF05163">
    <property type="entry name" value="DinB"/>
    <property type="match status" value="1"/>
</dbReference>
<keyword evidence="5" id="KW-1185">Reference proteome</keyword>
<organism evidence="4 5">
    <name type="scientific">Paenibacillus rigui</name>
    <dbReference type="NCBI Taxonomy" id="554312"/>
    <lineage>
        <taxon>Bacteria</taxon>
        <taxon>Bacillati</taxon>
        <taxon>Bacillota</taxon>
        <taxon>Bacilli</taxon>
        <taxon>Bacillales</taxon>
        <taxon>Paenibacillaceae</taxon>
        <taxon>Paenibacillus</taxon>
    </lineage>
</organism>
<dbReference type="SUPFAM" id="SSF109854">
    <property type="entry name" value="DinB/YfiT-like putative metalloenzymes"/>
    <property type="match status" value="1"/>
</dbReference>
<comment type="caution">
    <text evidence="4">The sequence shown here is derived from an EMBL/GenBank/DDBJ whole genome shotgun (WGS) entry which is preliminary data.</text>
</comment>
<evidence type="ECO:0000256" key="1">
    <source>
        <dbReference type="ARBA" id="ARBA00008635"/>
    </source>
</evidence>
<feature type="binding site" evidence="3">
    <location>
        <position position="47"/>
    </location>
    <ligand>
        <name>a divalent metal cation</name>
        <dbReference type="ChEBI" id="CHEBI:60240"/>
    </ligand>
</feature>
<protein>
    <submittedName>
        <fullName evidence="4">Damage-inducible protein DinB</fullName>
    </submittedName>
</protein>
<name>A0A229UME6_9BACL</name>
<dbReference type="PANTHER" id="PTHR37302">
    <property type="entry name" value="SLR1116 PROTEIN"/>
    <property type="match status" value="1"/>
</dbReference>
<comment type="similarity">
    <text evidence="1">Belongs to the DinB family.</text>
</comment>
<dbReference type="EMBL" id="NMQW01000030">
    <property type="protein sequence ID" value="OXM84494.1"/>
    <property type="molecule type" value="Genomic_DNA"/>
</dbReference>
<dbReference type="OrthoDB" id="9811413at2"/>
<accession>A0A229UME6</accession>
<evidence type="ECO:0000313" key="5">
    <source>
        <dbReference type="Proteomes" id="UP000215509"/>
    </source>
</evidence>